<reference evidence="2" key="1">
    <citation type="submission" date="2021-02" db="EMBL/GenBank/DDBJ databases">
        <authorList>
            <person name="Nowell W R."/>
        </authorList>
    </citation>
    <scope>NUCLEOTIDE SEQUENCE</scope>
</reference>
<sequence>MIYWQLNVHAAPETNLFTNVIHLNITLKDCTEFVLLFERNRLPYLEYLNILFQFNAIEENSYNIYNRDIILLNENDFKRIAKYFSSTLKYLKLKNILFQNIRLLLTQLPLKFVEKLDLYHIYTWCDNDRDVFDGIQWESLLNTNLPKLSKLNFSIYHYDYSIKEESKDVIILSTMQTFRTLYWIEHNWLVDYSTDAERKLFVIYIARRNKQEFKNVNLFSHKTLIVNQHKIKWWWQSPTLSLSSLTDTVKIFSSNLKVLNIFCSMFEPPRTIAIMQAGATFIVE</sequence>
<dbReference type="EMBL" id="CAJOBA010040480">
    <property type="protein sequence ID" value="CAF4095383.1"/>
    <property type="molecule type" value="Genomic_DNA"/>
</dbReference>
<dbReference type="Proteomes" id="UP000677228">
    <property type="component" value="Unassembled WGS sequence"/>
</dbReference>
<organism evidence="2 3">
    <name type="scientific">Didymodactylos carnosus</name>
    <dbReference type="NCBI Taxonomy" id="1234261"/>
    <lineage>
        <taxon>Eukaryota</taxon>
        <taxon>Metazoa</taxon>
        <taxon>Spiralia</taxon>
        <taxon>Gnathifera</taxon>
        <taxon>Rotifera</taxon>
        <taxon>Eurotatoria</taxon>
        <taxon>Bdelloidea</taxon>
        <taxon>Philodinida</taxon>
        <taxon>Philodinidae</taxon>
        <taxon>Didymodactylos</taxon>
    </lineage>
</organism>
<name>A0A8S2QC84_9BILA</name>
<dbReference type="EMBL" id="CAJNOK010018911">
    <property type="protein sequence ID" value="CAF1290577.1"/>
    <property type="molecule type" value="Genomic_DNA"/>
</dbReference>
<dbReference type="Proteomes" id="UP000682733">
    <property type="component" value="Unassembled WGS sequence"/>
</dbReference>
<evidence type="ECO:0000313" key="1">
    <source>
        <dbReference type="EMBL" id="CAF1290577.1"/>
    </source>
</evidence>
<feature type="non-terminal residue" evidence="2">
    <location>
        <position position="1"/>
    </location>
</feature>
<comment type="caution">
    <text evidence="2">The sequence shown here is derived from an EMBL/GenBank/DDBJ whole genome shotgun (WGS) entry which is preliminary data.</text>
</comment>
<proteinExistence type="predicted"/>
<accession>A0A8S2QC84</accession>
<gene>
    <name evidence="1" type="ORF">OVA965_LOCUS28074</name>
    <name evidence="2" type="ORF">TMI583_LOCUS28821</name>
</gene>
<protein>
    <submittedName>
        <fullName evidence="2">Uncharacterized protein</fullName>
    </submittedName>
</protein>
<evidence type="ECO:0000313" key="2">
    <source>
        <dbReference type="EMBL" id="CAF4095383.1"/>
    </source>
</evidence>
<dbReference type="AlphaFoldDB" id="A0A8S2QC84"/>
<evidence type="ECO:0000313" key="3">
    <source>
        <dbReference type="Proteomes" id="UP000682733"/>
    </source>
</evidence>